<feature type="compositionally biased region" description="Polar residues" evidence="1">
    <location>
        <begin position="303"/>
        <end position="312"/>
    </location>
</feature>
<gene>
    <name evidence="2" type="ORF">INT43_008261</name>
</gene>
<evidence type="ECO:0000256" key="1">
    <source>
        <dbReference type="SAM" id="MobiDB-lite"/>
    </source>
</evidence>
<dbReference type="EMBL" id="JAEPQZ010000020">
    <property type="protein sequence ID" value="KAG2171535.1"/>
    <property type="molecule type" value="Genomic_DNA"/>
</dbReference>
<keyword evidence="3" id="KW-1185">Reference proteome</keyword>
<protein>
    <submittedName>
        <fullName evidence="2">Uncharacterized protein</fullName>
    </submittedName>
</protein>
<dbReference type="AlphaFoldDB" id="A0A8H7PD77"/>
<feature type="compositionally biased region" description="Basic and acidic residues" evidence="1">
    <location>
        <begin position="284"/>
        <end position="296"/>
    </location>
</feature>
<dbReference type="Proteomes" id="UP000654370">
    <property type="component" value="Unassembled WGS sequence"/>
</dbReference>
<name>A0A8H7PD77_MORIS</name>
<comment type="caution">
    <text evidence="2">The sequence shown here is derived from an EMBL/GenBank/DDBJ whole genome shotgun (WGS) entry which is preliminary data.</text>
</comment>
<reference evidence="2" key="1">
    <citation type="submission" date="2020-12" db="EMBL/GenBank/DDBJ databases">
        <title>Metabolic potential, ecology and presence of endohyphal bacteria is reflected in genomic diversity of Mucoromycotina.</title>
        <authorList>
            <person name="Muszewska A."/>
            <person name="Okrasinska A."/>
            <person name="Steczkiewicz K."/>
            <person name="Drgas O."/>
            <person name="Orlowska M."/>
            <person name="Perlinska-Lenart U."/>
            <person name="Aleksandrzak-Piekarczyk T."/>
            <person name="Szatraj K."/>
            <person name="Zielenkiewicz U."/>
            <person name="Pilsyk S."/>
            <person name="Malc E."/>
            <person name="Mieczkowski P."/>
            <person name="Kruszewska J.S."/>
            <person name="Biernat P."/>
            <person name="Pawlowska J."/>
        </authorList>
    </citation>
    <scope>NUCLEOTIDE SEQUENCE</scope>
    <source>
        <strain evidence="2">WA0000067209</strain>
    </source>
</reference>
<evidence type="ECO:0000313" key="3">
    <source>
        <dbReference type="Proteomes" id="UP000654370"/>
    </source>
</evidence>
<feature type="region of interest" description="Disordered" evidence="1">
    <location>
        <begin position="284"/>
        <end position="319"/>
    </location>
</feature>
<dbReference type="OrthoDB" id="2366918at2759"/>
<sequence length="319" mass="35860">MYLFQFLCLDDRLRLGATSQFFKQVIFDASAPWDGDSILFPPNDSRITDSVAGYFMKSIPRSFAVTKLQLVGLPLTDTAILGLLDRFAHALEHIELVLSPLQLSHLCDHLEAFSYNLALLQSQNGIPHLFGEYVSDVHEAKQRVARLLDAKETSASDEYSLARLLSRFGLPTQLDDPPFERLAVANIRCLVQDSVFKSDRVRLVDLEVMNMAVTRARRFVAYLAGHDVGWAINRDGGCKIDFRLNKCEKCGSEYLAVDSSRSPMCTGPCASDVTINRRVKRKPTMEDSFSRYEPEPKHHHAVSPSSSRQEPTSLDHARV</sequence>
<proteinExistence type="predicted"/>
<accession>A0A8H7PD77</accession>
<evidence type="ECO:0000313" key="2">
    <source>
        <dbReference type="EMBL" id="KAG2171535.1"/>
    </source>
</evidence>
<organism evidence="2 3">
    <name type="scientific">Mortierella isabellina</name>
    <name type="common">Filamentous fungus</name>
    <name type="synonym">Umbelopsis isabellina</name>
    <dbReference type="NCBI Taxonomy" id="91625"/>
    <lineage>
        <taxon>Eukaryota</taxon>
        <taxon>Fungi</taxon>
        <taxon>Fungi incertae sedis</taxon>
        <taxon>Mucoromycota</taxon>
        <taxon>Mucoromycotina</taxon>
        <taxon>Umbelopsidomycetes</taxon>
        <taxon>Umbelopsidales</taxon>
        <taxon>Umbelopsidaceae</taxon>
        <taxon>Umbelopsis</taxon>
    </lineage>
</organism>